<reference evidence="4" key="1">
    <citation type="submission" date="2018-11" db="EMBL/GenBank/DDBJ databases">
        <authorList>
            <person name="Alioto T."/>
            <person name="Alioto T."/>
        </authorList>
    </citation>
    <scope>NUCLEOTIDE SEQUENCE</scope>
</reference>
<dbReference type="InterPro" id="IPR024372">
    <property type="entry name" value="Ecm29_N"/>
</dbReference>
<dbReference type="PANTHER" id="PTHR23346">
    <property type="entry name" value="TRANSLATIONAL ACTIVATOR GCN1-RELATED"/>
    <property type="match status" value="1"/>
</dbReference>
<protein>
    <submittedName>
        <fullName evidence="4">Proteasome component ECM29</fullName>
    </submittedName>
</protein>
<evidence type="ECO:0000256" key="2">
    <source>
        <dbReference type="SAM" id="MobiDB-lite"/>
    </source>
</evidence>
<keyword evidence="1" id="KW-0677">Repeat</keyword>
<dbReference type="GO" id="GO:0005634">
    <property type="term" value="C:nucleus"/>
    <property type="evidence" value="ECO:0007669"/>
    <property type="project" value="TreeGrafter"/>
</dbReference>
<dbReference type="GO" id="GO:0043248">
    <property type="term" value="P:proteasome assembly"/>
    <property type="evidence" value="ECO:0007669"/>
    <property type="project" value="InterPro"/>
</dbReference>
<dbReference type="SUPFAM" id="SSF48371">
    <property type="entry name" value="ARM repeat"/>
    <property type="match status" value="1"/>
</dbReference>
<feature type="region of interest" description="Disordered" evidence="2">
    <location>
        <begin position="185"/>
        <end position="215"/>
    </location>
</feature>
<dbReference type="EMBL" id="UYJE01001732">
    <property type="protein sequence ID" value="VDI04676.1"/>
    <property type="molecule type" value="Genomic_DNA"/>
</dbReference>
<dbReference type="GO" id="GO:0005737">
    <property type="term" value="C:cytoplasm"/>
    <property type="evidence" value="ECO:0007669"/>
    <property type="project" value="TreeGrafter"/>
</dbReference>
<keyword evidence="4" id="KW-0647">Proteasome</keyword>
<dbReference type="OrthoDB" id="16066at2759"/>
<evidence type="ECO:0000313" key="4">
    <source>
        <dbReference type="EMBL" id="VDI04676.1"/>
    </source>
</evidence>
<dbReference type="AlphaFoldDB" id="A0A8B6CF95"/>
<gene>
    <name evidence="4" type="ORF">MGAL_10B041706</name>
</gene>
<proteinExistence type="predicted"/>
<feature type="domain" description="Proteasome component Ecm29 N-terminal" evidence="3">
    <location>
        <begin position="429"/>
        <end position="499"/>
    </location>
</feature>
<keyword evidence="5" id="KW-1185">Reference proteome</keyword>
<dbReference type="InterPro" id="IPR016024">
    <property type="entry name" value="ARM-type_fold"/>
</dbReference>
<sequence length="526" mass="59825">MTDESSLIERVFLRIGSAETDDQLQTALAKFLTPVILKLNSGDEAVRKKVMELLVHINKRLKSLNKVQLPVESLITQYLDPSASSIITNFSIIYIRMGYPRLEPAKQAELVPLLIKCLDGKPNTQQDSILHLMMPALEHVKMPQDDKQKQQIFGLTEKPLIVKVMLDYMMDILLLPYNAHISTPTQTRPSTAPAGGPGPTTTLPPPGLSEYSKRKVLGDSPLNPEALEKAKIGVLKFLGSGLIEEKMMIASDTRHSIIRYKTKVFHYVIASSDTRQVWHHVIASSDTRHSIIRYKTKVFHYVIASSDTRQVWHHVIASSDTRQHHQLQDIGMALCQSIIRYKTKVCHYVIASSYTRHRYDMSQNTMSLCHQIQDIGISLCHSIISYKKQHHQIQDIGMALCQSIIRYKTKVCHYVIASSYTRHRYDMSQNTRYRYVILSASSDTRHSVATAADLELKRITGSVDWNSLDILNKLYTIFQGTIDIKGKVVSRSLTLKIHNIEHISRKRRSVTTSNGKRTDLIQLTIF</sequence>
<evidence type="ECO:0000313" key="5">
    <source>
        <dbReference type="Proteomes" id="UP000596742"/>
    </source>
</evidence>
<dbReference type="GO" id="GO:0000502">
    <property type="term" value="C:proteasome complex"/>
    <property type="evidence" value="ECO:0007669"/>
    <property type="project" value="UniProtKB-KW"/>
</dbReference>
<feature type="domain" description="Proteasome component Ecm29 N-terminal" evidence="3">
    <location>
        <begin position="8"/>
        <end position="291"/>
    </location>
</feature>
<name>A0A8B6CF95_MYTGA</name>
<dbReference type="Pfam" id="PF13001">
    <property type="entry name" value="ECM29_N"/>
    <property type="match status" value="2"/>
</dbReference>
<dbReference type="GO" id="GO:0036503">
    <property type="term" value="P:ERAD pathway"/>
    <property type="evidence" value="ECO:0007669"/>
    <property type="project" value="TreeGrafter"/>
</dbReference>
<dbReference type="PANTHER" id="PTHR23346:SF19">
    <property type="entry name" value="PROTEASOME ADAPTER AND SCAFFOLD PROTEIN ECM29"/>
    <property type="match status" value="1"/>
</dbReference>
<organism evidence="4 5">
    <name type="scientific">Mytilus galloprovincialis</name>
    <name type="common">Mediterranean mussel</name>
    <dbReference type="NCBI Taxonomy" id="29158"/>
    <lineage>
        <taxon>Eukaryota</taxon>
        <taxon>Metazoa</taxon>
        <taxon>Spiralia</taxon>
        <taxon>Lophotrochozoa</taxon>
        <taxon>Mollusca</taxon>
        <taxon>Bivalvia</taxon>
        <taxon>Autobranchia</taxon>
        <taxon>Pteriomorphia</taxon>
        <taxon>Mytilida</taxon>
        <taxon>Mytiloidea</taxon>
        <taxon>Mytilidae</taxon>
        <taxon>Mytilinae</taxon>
        <taxon>Mytilus</taxon>
    </lineage>
</organism>
<evidence type="ECO:0000259" key="3">
    <source>
        <dbReference type="Pfam" id="PF13001"/>
    </source>
</evidence>
<evidence type="ECO:0000256" key="1">
    <source>
        <dbReference type="ARBA" id="ARBA00022737"/>
    </source>
</evidence>
<accession>A0A8B6CF95</accession>
<comment type="caution">
    <text evidence="4">The sequence shown here is derived from an EMBL/GenBank/DDBJ whole genome shotgun (WGS) entry which is preliminary data.</text>
</comment>
<dbReference type="GO" id="GO:0060090">
    <property type="term" value="F:molecular adaptor activity"/>
    <property type="evidence" value="ECO:0007669"/>
    <property type="project" value="InterPro"/>
</dbReference>
<dbReference type="Proteomes" id="UP000596742">
    <property type="component" value="Unassembled WGS sequence"/>
</dbReference>